<evidence type="ECO:0000313" key="2">
    <source>
        <dbReference type="EMBL" id="TMI73143.1"/>
    </source>
</evidence>
<dbReference type="Gene3D" id="3.40.50.2000">
    <property type="entry name" value="Glycogen Phosphorylase B"/>
    <property type="match status" value="2"/>
</dbReference>
<dbReference type="PANTHER" id="PTHR12526">
    <property type="entry name" value="GLYCOSYLTRANSFERASE"/>
    <property type="match status" value="1"/>
</dbReference>
<evidence type="ECO:0000259" key="1">
    <source>
        <dbReference type="Pfam" id="PF13579"/>
    </source>
</evidence>
<dbReference type="Pfam" id="PF13579">
    <property type="entry name" value="Glyco_trans_4_4"/>
    <property type="match status" value="1"/>
</dbReference>
<name>A0A537IP70_9BACT</name>
<dbReference type="EMBL" id="VBAP01000075">
    <property type="protein sequence ID" value="TMI73143.1"/>
    <property type="molecule type" value="Genomic_DNA"/>
</dbReference>
<keyword evidence="2" id="KW-0808">Transferase</keyword>
<accession>A0A537IP70</accession>
<reference evidence="2 3" key="1">
    <citation type="journal article" date="2019" name="Nat. Microbiol.">
        <title>Mediterranean grassland soil C-N compound turnover is dependent on rainfall and depth, and is mediated by genomically divergent microorganisms.</title>
        <authorList>
            <person name="Diamond S."/>
            <person name="Andeer P.F."/>
            <person name="Li Z."/>
            <person name="Crits-Christoph A."/>
            <person name="Burstein D."/>
            <person name="Anantharaman K."/>
            <person name="Lane K.R."/>
            <person name="Thomas B.C."/>
            <person name="Pan C."/>
            <person name="Northen T.R."/>
            <person name="Banfield J.F."/>
        </authorList>
    </citation>
    <scope>NUCLEOTIDE SEQUENCE [LARGE SCALE GENOMIC DNA]</scope>
    <source>
        <strain evidence="2">NP_8</strain>
    </source>
</reference>
<proteinExistence type="predicted"/>
<organism evidence="2 3">
    <name type="scientific">Candidatus Segetimicrobium genomatis</name>
    <dbReference type="NCBI Taxonomy" id="2569760"/>
    <lineage>
        <taxon>Bacteria</taxon>
        <taxon>Bacillati</taxon>
        <taxon>Candidatus Sysuimicrobiota</taxon>
        <taxon>Candidatus Sysuimicrobiia</taxon>
        <taxon>Candidatus Sysuimicrobiales</taxon>
        <taxon>Candidatus Segetimicrobiaceae</taxon>
        <taxon>Candidatus Segetimicrobium</taxon>
    </lineage>
</organism>
<sequence length="416" mass="47008">MTPRRLLAISWDMPPLSGPRAVQVSRTLKHLVPLGWESSVVCFRPRSRRYNQDHDLAARLRPPDGVTLVPVPSLEERFVFRALWRVCPPIKRLPDEKWVWIGPASRAARHLAAAQQFNVLVSYAQPWSDHLIGLRVHRTTGLPWVAHFSDPWTDSPYVRGRRWQWRIWRRMEADVVREADALVFVNQQTADRVMEKYPDGWSRKSFVVPHAFDCTDVPRAQRSPNHDRLTLVYTGRFYTGIRTPDALLRALAMVARRRPLGRELRVVFVGTVETAHRRLASQLGLDDVVEFTGRVSFADSARLAAGADVLLVIDAPADESLFLPSKLVEYLPMLRPILGLTPLRGPSADLIRSLGYPVVAPDDEPSIAAVVESLIVAHREGRLTPSPVHADVSQRYDIRRTSAAFAEILAQCVHPS</sequence>
<protein>
    <submittedName>
        <fullName evidence="2">Glycosyltransferase family 4 protein</fullName>
    </submittedName>
</protein>
<dbReference type="AlphaFoldDB" id="A0A537IP70"/>
<dbReference type="PANTHER" id="PTHR12526:SF636">
    <property type="entry name" value="BLL3647 PROTEIN"/>
    <property type="match status" value="1"/>
</dbReference>
<feature type="domain" description="Glycosyltransferase subfamily 4-like N-terminal" evidence="1">
    <location>
        <begin position="22"/>
        <end position="197"/>
    </location>
</feature>
<evidence type="ECO:0000313" key="3">
    <source>
        <dbReference type="Proteomes" id="UP000318834"/>
    </source>
</evidence>
<comment type="caution">
    <text evidence="2">The sequence shown here is derived from an EMBL/GenBank/DDBJ whole genome shotgun (WGS) entry which is preliminary data.</text>
</comment>
<dbReference type="Pfam" id="PF13692">
    <property type="entry name" value="Glyco_trans_1_4"/>
    <property type="match status" value="1"/>
</dbReference>
<dbReference type="InterPro" id="IPR028098">
    <property type="entry name" value="Glyco_trans_4-like_N"/>
</dbReference>
<dbReference type="Proteomes" id="UP000318834">
    <property type="component" value="Unassembled WGS sequence"/>
</dbReference>
<gene>
    <name evidence="2" type="ORF">E6H05_10175</name>
</gene>
<dbReference type="GO" id="GO:0016757">
    <property type="term" value="F:glycosyltransferase activity"/>
    <property type="evidence" value="ECO:0007669"/>
    <property type="project" value="TreeGrafter"/>
</dbReference>
<dbReference type="SUPFAM" id="SSF53756">
    <property type="entry name" value="UDP-Glycosyltransferase/glycogen phosphorylase"/>
    <property type="match status" value="1"/>
</dbReference>